<evidence type="ECO:0000313" key="4">
    <source>
        <dbReference type="Proteomes" id="UP001372338"/>
    </source>
</evidence>
<dbReference type="EMBL" id="JAYWIO010000003">
    <property type="protein sequence ID" value="KAK7276937.1"/>
    <property type="molecule type" value="Genomic_DNA"/>
</dbReference>
<keyword evidence="1" id="KW-0175">Coiled coil</keyword>
<keyword evidence="4" id="KW-1185">Reference proteome</keyword>
<feature type="region of interest" description="Disordered" evidence="2">
    <location>
        <begin position="1"/>
        <end position="22"/>
    </location>
</feature>
<comment type="caution">
    <text evidence="3">The sequence shown here is derived from an EMBL/GenBank/DDBJ whole genome shotgun (WGS) entry which is preliminary data.</text>
</comment>
<feature type="compositionally biased region" description="Low complexity" evidence="2">
    <location>
        <begin position="571"/>
        <end position="588"/>
    </location>
</feature>
<name>A0AAN9IF60_CROPI</name>
<feature type="region of interest" description="Disordered" evidence="2">
    <location>
        <begin position="507"/>
        <end position="607"/>
    </location>
</feature>
<feature type="coiled-coil region" evidence="1">
    <location>
        <begin position="193"/>
        <end position="248"/>
    </location>
</feature>
<dbReference type="PANTHER" id="PTHR34380">
    <property type="entry name" value="BNAA03G12380D PROTEIN"/>
    <property type="match status" value="1"/>
</dbReference>
<feature type="compositionally biased region" description="Acidic residues" evidence="2">
    <location>
        <begin position="589"/>
        <end position="603"/>
    </location>
</feature>
<dbReference type="AlphaFoldDB" id="A0AAN9IF60"/>
<organism evidence="3 4">
    <name type="scientific">Crotalaria pallida</name>
    <name type="common">Smooth rattlebox</name>
    <name type="synonym">Crotalaria striata</name>
    <dbReference type="NCBI Taxonomy" id="3830"/>
    <lineage>
        <taxon>Eukaryota</taxon>
        <taxon>Viridiplantae</taxon>
        <taxon>Streptophyta</taxon>
        <taxon>Embryophyta</taxon>
        <taxon>Tracheophyta</taxon>
        <taxon>Spermatophyta</taxon>
        <taxon>Magnoliopsida</taxon>
        <taxon>eudicotyledons</taxon>
        <taxon>Gunneridae</taxon>
        <taxon>Pentapetalae</taxon>
        <taxon>rosids</taxon>
        <taxon>fabids</taxon>
        <taxon>Fabales</taxon>
        <taxon>Fabaceae</taxon>
        <taxon>Papilionoideae</taxon>
        <taxon>50 kb inversion clade</taxon>
        <taxon>genistoids sensu lato</taxon>
        <taxon>core genistoids</taxon>
        <taxon>Crotalarieae</taxon>
        <taxon>Crotalaria</taxon>
    </lineage>
</organism>
<accession>A0AAN9IF60</accession>
<feature type="coiled-coil region" evidence="1">
    <location>
        <begin position="439"/>
        <end position="483"/>
    </location>
</feature>
<dbReference type="PANTHER" id="PTHR34380:SF1">
    <property type="entry name" value="OS01G0221300 PROTEIN"/>
    <property type="match status" value="1"/>
</dbReference>
<evidence type="ECO:0000313" key="3">
    <source>
        <dbReference type="EMBL" id="KAK7276937.1"/>
    </source>
</evidence>
<protein>
    <submittedName>
        <fullName evidence="3">Uncharacterized protein</fullName>
    </submittedName>
</protein>
<feature type="coiled-coil region" evidence="1">
    <location>
        <begin position="343"/>
        <end position="372"/>
    </location>
</feature>
<proteinExistence type="predicted"/>
<dbReference type="Proteomes" id="UP001372338">
    <property type="component" value="Unassembled WGS sequence"/>
</dbReference>
<evidence type="ECO:0000256" key="2">
    <source>
        <dbReference type="SAM" id="MobiDB-lite"/>
    </source>
</evidence>
<reference evidence="3 4" key="1">
    <citation type="submission" date="2024-01" db="EMBL/GenBank/DDBJ databases">
        <title>The genomes of 5 underutilized Papilionoideae crops provide insights into root nodulation and disease resistanc.</title>
        <authorList>
            <person name="Yuan L."/>
        </authorList>
    </citation>
    <scope>NUCLEOTIDE SEQUENCE [LARGE SCALE GENOMIC DNA]</scope>
    <source>
        <strain evidence="3">ZHUSHIDOU_FW_LH</strain>
        <tissue evidence="3">Leaf</tissue>
    </source>
</reference>
<gene>
    <name evidence="3" type="ORF">RIF29_18086</name>
</gene>
<evidence type="ECO:0000256" key="1">
    <source>
        <dbReference type="SAM" id="Coils"/>
    </source>
</evidence>
<sequence>MALQPKTEPGSPPSLTLSSTNHKRLDDMSVSEIVSILRSAFLVEQFDSVEKVLIARDAEFKAEIASLQEKVKVERMNRLQAEENLKKKELLCDKGKRAQVCYENLLKEVKMNGLVNSTIASIKELRDKNCELETENYKLKKLKKKWLDDSNVVAELTIRVGNLEYELEACKKACEDEMKVAEEKWLDDSLAQKVRLEGQAEAAVGRAERAEADLKLANQEVVVLRDQVEELKEEVAQEKQVVANLRTEQTPSSFLSNFPFLSYQKQPTLLKPTLIFFQSFYLYNLLMEIEPKTQPPGSTPSVFTSTNHTNLTDLTVSELVSKLRTTFCFDEFDSVENVLVARDAKLKAEIASLQAKIEVERLEYKLQAEEELKKKEELCQKGKIAQECYENLLKEVKENGLLHMNSTVHELKIKNCELLTENCKLKELKKNWLDESIAIAELRIRVRELEGEREDDKSALDALRKRNNELEEALKKNSAENEMRITAFDASRTENAKLLDMETHHSLDAGTARSSSKLNKDAPVVPSRTKNASAHQQGGGQKDVHKEENAVVVAPQRFRTSSFRKRRELEPAGPSEPAPSSSDSTDSSSSDEEVEEHEQEEAENQMVVVIDDPQDLSLLTTYPEHQAKEIWLGNDRLLNRRGY</sequence>